<dbReference type="InterPro" id="IPR036942">
    <property type="entry name" value="Beta-barrel_TonB_sf"/>
</dbReference>
<dbReference type="Gene3D" id="2.170.130.10">
    <property type="entry name" value="TonB-dependent receptor, plug domain"/>
    <property type="match status" value="1"/>
</dbReference>
<dbReference type="PROSITE" id="PS52016">
    <property type="entry name" value="TONB_DEPENDENT_REC_3"/>
    <property type="match status" value="1"/>
</dbReference>
<evidence type="ECO:0000313" key="10">
    <source>
        <dbReference type="EMBL" id="AMP99812.1"/>
    </source>
</evidence>
<sequence length="1148" mass="128486">MTTLLMQVSASTSAQLVTLKGTNIPLKQAFEEIRKQTGYIVLYKLELIKKAKPIVLNLYNVPLEEAVKNMLAGQDLDFSIRNKSVIIRKKEDSYLEKIINSFSNIDVRGTVVDSEGSPLPGATIKVKGTTNSIITNAKGEFYLQNVDDKALLVISYLGYESKEIPAAKELGNIQLTIATGELDEVNVIVSTGYQTLPKERATGSFVQIDNNLLNRSVSTDIISRLADVVPGLTFNTVGTNFNNQTQISIRGQSTISSRTDPLIVIDNFPYEGDIKNINPNDVESITILKDAAAASIWGSKAGNGVIVITTKRGRFNGVPKVSLNSNFTVGNKPDLYYLPSISPSTYIDIEKELFAKGFYASREASDNKTSLTPVVELLIAKRDGKISESLADAKIESLKDFDVRNDYERYLYRQNVNQQYSLNLNGGSQYQRYFISAGFDKNLAALKGNDFGRITLNANNTFSLLKNQLSITSQIYYTESSSNQNNNQGLNTTAYNKLYPYARLADNSGNPLPIAFDYRESFTDNIGSKGLLNWEYKPLDELEFANNKTKVSDYRINSNISYKIVPELTLGLYYQYGRNISSGRNNQSENTYYARDLINSYTIANVDGSLTRPIPLGGILDVNNMDVTSHNVRAQANYDKNWGMQHVLTAILGTELSDKHILTNSYRFYGYDDEHASSLPVNYTSNFTSFVNPSIAYLKIPNRDGLSDISDRFLSYYANASYTYNNKYTISASGRIDRSNLFGVNTNQKGVPLYSAGLSWDFASEDFYKASWLPYLKLKLTYGYNGNINKNLSAYTTANYFGDNSYRLPYAIIQNPPNSELRWERVQVTNIGIDFGTKNDVLKGTLEYFLKRGIDLIGNTPYAPQTGISTFTGNTANTKGQGIDVNISTKNINRKIKWNTDFLFSYIDDKVTRYLAKSTNIYNYLNSYSNVPTEGRPLFAIYSFRSVGLNASTGDPQGYLNGEASTDYSGIIAAATSENLVYHGPARPTIYGAVRNTFRYKSFSISANISYRFGYYVRRESINFDNILNGNGGHSDYYLRWQKPGDESSTQIPSLPVSTNANRNTFFAYSSTLVEKGDQIRFQDVNISYDLFKDVLPKLPFSHVQLYIYANNLGIIWKAAKSNLDPDFQTRYSLPPVRTYAAGIKIDF</sequence>
<proteinExistence type="inferred from homology"/>
<evidence type="ECO:0000256" key="4">
    <source>
        <dbReference type="ARBA" id="ARBA00022692"/>
    </source>
</evidence>
<reference evidence="10 11" key="1">
    <citation type="submission" date="2016-03" db="EMBL/GenBank/DDBJ databases">
        <title>Complete genome sequence of Pedobacter cryoconitis PAMC 27485.</title>
        <authorList>
            <person name="Lee J."/>
            <person name="Kim O.-S."/>
        </authorList>
    </citation>
    <scope>NUCLEOTIDE SEQUENCE [LARGE SCALE GENOMIC DNA]</scope>
    <source>
        <strain evidence="10 11">PAMC 27485</strain>
    </source>
</reference>
<evidence type="ECO:0000256" key="1">
    <source>
        <dbReference type="ARBA" id="ARBA00004571"/>
    </source>
</evidence>
<evidence type="ECO:0000313" key="11">
    <source>
        <dbReference type="Proteomes" id="UP000071561"/>
    </source>
</evidence>
<dbReference type="EMBL" id="CP014504">
    <property type="protein sequence ID" value="AMP99812.1"/>
    <property type="molecule type" value="Genomic_DNA"/>
</dbReference>
<keyword evidence="2 7" id="KW-0813">Transport</keyword>
<dbReference type="AlphaFoldDB" id="A0A127VEP7"/>
<feature type="domain" description="Secretin/TonB short N-terminal" evidence="8">
    <location>
        <begin position="39"/>
        <end position="90"/>
    </location>
</feature>
<dbReference type="KEGG" id="pcm:AY601_2938"/>
<dbReference type="InterPro" id="IPR023997">
    <property type="entry name" value="TonB-dep_OMP_SusC/RagA_CS"/>
</dbReference>
<keyword evidence="4 7" id="KW-0812">Transmembrane</keyword>
<dbReference type="SUPFAM" id="SSF56935">
    <property type="entry name" value="Porins"/>
    <property type="match status" value="1"/>
</dbReference>
<evidence type="ECO:0000256" key="2">
    <source>
        <dbReference type="ARBA" id="ARBA00022448"/>
    </source>
</evidence>
<dbReference type="InterPro" id="IPR011662">
    <property type="entry name" value="Secretin/TonB_short_N"/>
</dbReference>
<dbReference type="InterPro" id="IPR023996">
    <property type="entry name" value="TonB-dep_OMP_SusC/RagA"/>
</dbReference>
<accession>A0A127VEP7</accession>
<dbReference type="Pfam" id="PF13715">
    <property type="entry name" value="CarbopepD_reg_2"/>
    <property type="match status" value="1"/>
</dbReference>
<dbReference type="Pfam" id="PF07660">
    <property type="entry name" value="STN"/>
    <property type="match status" value="1"/>
</dbReference>
<dbReference type="SUPFAM" id="SSF49464">
    <property type="entry name" value="Carboxypeptidase regulatory domain-like"/>
    <property type="match status" value="1"/>
</dbReference>
<evidence type="ECO:0000256" key="3">
    <source>
        <dbReference type="ARBA" id="ARBA00022452"/>
    </source>
</evidence>
<evidence type="ECO:0000259" key="9">
    <source>
        <dbReference type="Pfam" id="PF07715"/>
    </source>
</evidence>
<dbReference type="InterPro" id="IPR037066">
    <property type="entry name" value="Plug_dom_sf"/>
</dbReference>
<dbReference type="InterPro" id="IPR008969">
    <property type="entry name" value="CarboxyPept-like_regulatory"/>
</dbReference>
<dbReference type="Gene3D" id="2.60.40.1120">
    <property type="entry name" value="Carboxypeptidase-like, regulatory domain"/>
    <property type="match status" value="1"/>
</dbReference>
<feature type="domain" description="TonB-dependent receptor plug" evidence="9">
    <location>
        <begin position="198"/>
        <end position="305"/>
    </location>
</feature>
<evidence type="ECO:0000259" key="8">
    <source>
        <dbReference type="Pfam" id="PF07660"/>
    </source>
</evidence>
<name>A0A127VEP7_9SPHI</name>
<keyword evidence="11" id="KW-1185">Reference proteome</keyword>
<dbReference type="Proteomes" id="UP000071561">
    <property type="component" value="Chromosome"/>
</dbReference>
<gene>
    <name evidence="10" type="ORF">AY601_2938</name>
</gene>
<dbReference type="InterPro" id="IPR039426">
    <property type="entry name" value="TonB-dep_rcpt-like"/>
</dbReference>
<dbReference type="GO" id="GO:0009279">
    <property type="term" value="C:cell outer membrane"/>
    <property type="evidence" value="ECO:0007669"/>
    <property type="project" value="UniProtKB-SubCell"/>
</dbReference>
<evidence type="ECO:0000256" key="7">
    <source>
        <dbReference type="PROSITE-ProRule" id="PRU01360"/>
    </source>
</evidence>
<dbReference type="NCBIfam" id="TIGR04057">
    <property type="entry name" value="SusC_RagA_signa"/>
    <property type="match status" value="1"/>
</dbReference>
<evidence type="ECO:0000256" key="6">
    <source>
        <dbReference type="ARBA" id="ARBA00023237"/>
    </source>
</evidence>
<comment type="subcellular location">
    <subcellularLocation>
        <location evidence="1 7">Cell outer membrane</location>
        <topology evidence="1 7">Multi-pass membrane protein</topology>
    </subcellularLocation>
</comment>
<protein>
    <submittedName>
        <fullName evidence="10">TonB-dependent receptor</fullName>
    </submittedName>
</protein>
<keyword evidence="6 7" id="KW-0998">Cell outer membrane</keyword>
<comment type="similarity">
    <text evidence="7">Belongs to the TonB-dependent receptor family.</text>
</comment>
<dbReference type="Gene3D" id="2.40.170.20">
    <property type="entry name" value="TonB-dependent receptor, beta-barrel domain"/>
    <property type="match status" value="1"/>
</dbReference>
<organism evidence="10 11">
    <name type="scientific">Pedobacter cryoconitis</name>
    <dbReference type="NCBI Taxonomy" id="188932"/>
    <lineage>
        <taxon>Bacteria</taxon>
        <taxon>Pseudomonadati</taxon>
        <taxon>Bacteroidota</taxon>
        <taxon>Sphingobacteriia</taxon>
        <taxon>Sphingobacteriales</taxon>
        <taxon>Sphingobacteriaceae</taxon>
        <taxon>Pedobacter</taxon>
    </lineage>
</organism>
<keyword evidence="3 7" id="KW-1134">Transmembrane beta strand</keyword>
<keyword evidence="10" id="KW-0675">Receptor</keyword>
<dbReference type="Pfam" id="PF07715">
    <property type="entry name" value="Plug"/>
    <property type="match status" value="1"/>
</dbReference>
<dbReference type="InterPro" id="IPR012910">
    <property type="entry name" value="Plug_dom"/>
</dbReference>
<keyword evidence="5 7" id="KW-0472">Membrane</keyword>
<dbReference type="PATRIC" id="fig|188932.3.peg.3065"/>
<evidence type="ECO:0000256" key="5">
    <source>
        <dbReference type="ARBA" id="ARBA00023136"/>
    </source>
</evidence>
<dbReference type="NCBIfam" id="TIGR04056">
    <property type="entry name" value="OMP_RagA_SusC"/>
    <property type="match status" value="1"/>
</dbReference>